<dbReference type="AlphaFoldDB" id="A0A1G7RCE4"/>
<sequence>MQRKPGNQIQIRPPGSFISEATLSEHWDISKRTLQRWRKSGEGPPYVLIGGSVRYRVEDVRSYENRMRRNAESSQ</sequence>
<dbReference type="Proteomes" id="UP000199399">
    <property type="component" value="Unassembled WGS sequence"/>
</dbReference>
<accession>A0A1G7RCE4</accession>
<dbReference type="Pfam" id="PF12728">
    <property type="entry name" value="HTH_17"/>
    <property type="match status" value="1"/>
</dbReference>
<dbReference type="OrthoDB" id="9806994at2"/>
<dbReference type="SUPFAM" id="SSF46955">
    <property type="entry name" value="Putative DNA-binding domain"/>
    <property type="match status" value="1"/>
</dbReference>
<dbReference type="STRING" id="218672.SAMN04489759_104343"/>
<protein>
    <submittedName>
        <fullName evidence="2">Helix-turn-helix domain-containing protein</fullName>
    </submittedName>
</protein>
<dbReference type="InterPro" id="IPR036388">
    <property type="entry name" value="WH-like_DNA-bd_sf"/>
</dbReference>
<evidence type="ECO:0000313" key="2">
    <source>
        <dbReference type="EMBL" id="SDG08466.1"/>
    </source>
</evidence>
<name>A0A1G7RCE4_9RHOB</name>
<keyword evidence="3" id="KW-1185">Reference proteome</keyword>
<dbReference type="Gene3D" id="1.10.10.10">
    <property type="entry name" value="Winged helix-like DNA-binding domain superfamily/Winged helix DNA-binding domain"/>
    <property type="match status" value="1"/>
</dbReference>
<proteinExistence type="predicted"/>
<evidence type="ECO:0000313" key="3">
    <source>
        <dbReference type="Proteomes" id="UP000199399"/>
    </source>
</evidence>
<dbReference type="InterPro" id="IPR009061">
    <property type="entry name" value="DNA-bd_dom_put_sf"/>
</dbReference>
<evidence type="ECO:0000259" key="1">
    <source>
        <dbReference type="Pfam" id="PF12728"/>
    </source>
</evidence>
<reference evidence="3" key="1">
    <citation type="submission" date="2016-10" db="EMBL/GenBank/DDBJ databases">
        <authorList>
            <person name="Varghese N."/>
            <person name="Submissions S."/>
        </authorList>
    </citation>
    <scope>NUCLEOTIDE SEQUENCE [LARGE SCALE GENOMIC DNA]</scope>
    <source>
        <strain evidence="3">DSM 16477</strain>
    </source>
</reference>
<dbReference type="EMBL" id="FNBP01000004">
    <property type="protein sequence ID" value="SDG08466.1"/>
    <property type="molecule type" value="Genomic_DNA"/>
</dbReference>
<dbReference type="RefSeq" id="WP_093741942.1">
    <property type="nucleotide sequence ID" value="NZ_FNBP01000004.1"/>
</dbReference>
<organism evidence="2 3">
    <name type="scientific">Sulfitobacter delicatus</name>
    <dbReference type="NCBI Taxonomy" id="218672"/>
    <lineage>
        <taxon>Bacteria</taxon>
        <taxon>Pseudomonadati</taxon>
        <taxon>Pseudomonadota</taxon>
        <taxon>Alphaproteobacteria</taxon>
        <taxon>Rhodobacterales</taxon>
        <taxon>Roseobacteraceae</taxon>
        <taxon>Sulfitobacter</taxon>
    </lineage>
</organism>
<feature type="domain" description="Helix-turn-helix" evidence="1">
    <location>
        <begin position="28"/>
        <end position="65"/>
    </location>
</feature>
<dbReference type="InterPro" id="IPR041657">
    <property type="entry name" value="HTH_17"/>
</dbReference>
<gene>
    <name evidence="2" type="ORF">SAMN04489759_104343</name>
</gene>